<feature type="compositionally biased region" description="Low complexity" evidence="1">
    <location>
        <begin position="65"/>
        <end position="76"/>
    </location>
</feature>
<evidence type="ECO:0000256" key="1">
    <source>
        <dbReference type="SAM" id="MobiDB-lite"/>
    </source>
</evidence>
<feature type="region of interest" description="Disordered" evidence="1">
    <location>
        <begin position="163"/>
        <end position="185"/>
    </location>
</feature>
<protein>
    <submittedName>
        <fullName evidence="3">Uncharacterized protein</fullName>
    </submittedName>
</protein>
<evidence type="ECO:0000256" key="2">
    <source>
        <dbReference type="SAM" id="SignalP"/>
    </source>
</evidence>
<accession>A0A7S1YFN5</accession>
<evidence type="ECO:0000313" key="3">
    <source>
        <dbReference type="EMBL" id="CAD9296672.1"/>
    </source>
</evidence>
<proteinExistence type="predicted"/>
<feature type="chain" id="PRO_5031493187" evidence="2">
    <location>
        <begin position="23"/>
        <end position="210"/>
    </location>
</feature>
<keyword evidence="2" id="KW-0732">Signal</keyword>
<gene>
    <name evidence="3" type="ORF">SSP0437_LOCUS6042</name>
</gene>
<organism evidence="3">
    <name type="scientific">Sexangularia sp. CB-2014</name>
    <dbReference type="NCBI Taxonomy" id="1486929"/>
    <lineage>
        <taxon>Eukaryota</taxon>
        <taxon>Amoebozoa</taxon>
        <taxon>Tubulinea</taxon>
        <taxon>Elardia</taxon>
        <taxon>Arcellinida</taxon>
        <taxon>Arcellinida incertae sedis</taxon>
        <taxon>Sexangularia</taxon>
    </lineage>
</organism>
<name>A0A7S1YFN5_9EUKA</name>
<dbReference type="EMBL" id="HBGL01007801">
    <property type="protein sequence ID" value="CAD9296672.1"/>
    <property type="molecule type" value="Transcribed_RNA"/>
</dbReference>
<reference evidence="3" key="1">
    <citation type="submission" date="2021-01" db="EMBL/GenBank/DDBJ databases">
        <authorList>
            <person name="Corre E."/>
            <person name="Pelletier E."/>
            <person name="Niang G."/>
            <person name="Scheremetjew M."/>
            <person name="Finn R."/>
            <person name="Kale V."/>
            <person name="Holt S."/>
            <person name="Cochrane G."/>
            <person name="Meng A."/>
            <person name="Brown T."/>
            <person name="Cohen L."/>
        </authorList>
    </citation>
    <scope>NUCLEOTIDE SEQUENCE</scope>
    <source>
        <strain evidence="3">ATCC 50979</strain>
    </source>
</reference>
<feature type="signal peptide" evidence="2">
    <location>
        <begin position="1"/>
        <end position="22"/>
    </location>
</feature>
<feature type="region of interest" description="Disordered" evidence="1">
    <location>
        <begin position="43"/>
        <end position="76"/>
    </location>
</feature>
<dbReference type="AlphaFoldDB" id="A0A7S1YFN5"/>
<sequence length="210" mass="21995">MARPPHPLYSVFCLSLMLGVTCRRLIAPSLSARCFGMQMLTRPLSSSSGESKGEVADPVQADDQGSSPAGYGSAAGRAISPDEMAALRDLASRVDSTPTPASSPFVKKVLVPGRGGGLGGRVARHTNDVSDEALVELLRNSSAPLPPGITQEEVDLIRAHTRLPDVTPGRGGGLAIAHDPWTPEEERKRLDALMQEASDAATKESGPGSF</sequence>